<dbReference type="Proteomes" id="UP000283210">
    <property type="component" value="Chromosome 14"/>
</dbReference>
<sequence length="105" mass="11009">MENHTDSAPSSFSVSQSNCISAGSVEAKAQPRLSSAPSRRLTTLHPFFLTGVLTRSGSGSELRRSVGRGEPVPYVNALVAEEEAHHTDSFGVRPSPPSASSDSSP</sequence>
<reference evidence="2 3" key="1">
    <citation type="submission" date="2018-11" db="EMBL/GenBank/DDBJ databases">
        <authorList>
            <person name="Lopez-Roques C."/>
            <person name="Donnadieu C."/>
            <person name="Bouchez O."/>
            <person name="Klopp C."/>
            <person name="Cabau C."/>
            <person name="Zahm M."/>
        </authorList>
    </citation>
    <scope>NUCLEOTIDE SEQUENCE [LARGE SCALE GENOMIC DNA]</scope>
    <source>
        <strain evidence="2">RS831</strain>
        <tissue evidence="2">Whole body</tissue>
    </source>
</reference>
<dbReference type="EMBL" id="CM012450">
    <property type="protein sequence ID" value="RVE64243.1"/>
    <property type="molecule type" value="Genomic_DNA"/>
</dbReference>
<accession>A0A3S2P176</accession>
<evidence type="ECO:0000256" key="1">
    <source>
        <dbReference type="SAM" id="MobiDB-lite"/>
    </source>
</evidence>
<evidence type="ECO:0000313" key="3">
    <source>
        <dbReference type="Proteomes" id="UP000283210"/>
    </source>
</evidence>
<gene>
    <name evidence="2" type="ORF">OJAV_G00144680</name>
</gene>
<feature type="compositionally biased region" description="Polar residues" evidence="1">
    <location>
        <begin position="1"/>
        <end position="21"/>
    </location>
</feature>
<feature type="region of interest" description="Disordered" evidence="1">
    <location>
        <begin position="83"/>
        <end position="105"/>
    </location>
</feature>
<proteinExistence type="predicted"/>
<evidence type="ECO:0000313" key="2">
    <source>
        <dbReference type="EMBL" id="RVE64243.1"/>
    </source>
</evidence>
<organism evidence="2 3">
    <name type="scientific">Oryzias javanicus</name>
    <name type="common">Javanese ricefish</name>
    <name type="synonym">Aplocheilus javanicus</name>
    <dbReference type="NCBI Taxonomy" id="123683"/>
    <lineage>
        <taxon>Eukaryota</taxon>
        <taxon>Metazoa</taxon>
        <taxon>Chordata</taxon>
        <taxon>Craniata</taxon>
        <taxon>Vertebrata</taxon>
        <taxon>Euteleostomi</taxon>
        <taxon>Actinopterygii</taxon>
        <taxon>Neopterygii</taxon>
        <taxon>Teleostei</taxon>
        <taxon>Neoteleostei</taxon>
        <taxon>Acanthomorphata</taxon>
        <taxon>Ovalentaria</taxon>
        <taxon>Atherinomorphae</taxon>
        <taxon>Beloniformes</taxon>
        <taxon>Adrianichthyidae</taxon>
        <taxon>Oryziinae</taxon>
        <taxon>Oryzias</taxon>
    </lineage>
</organism>
<dbReference type="AlphaFoldDB" id="A0A3S2P176"/>
<protein>
    <submittedName>
        <fullName evidence="2">Uncharacterized protein</fullName>
    </submittedName>
</protein>
<name>A0A3S2P176_ORYJA</name>
<keyword evidence="3" id="KW-1185">Reference proteome</keyword>
<feature type="region of interest" description="Disordered" evidence="1">
    <location>
        <begin position="1"/>
        <end position="40"/>
    </location>
</feature>
<reference evidence="2 3" key="2">
    <citation type="submission" date="2019-01" db="EMBL/GenBank/DDBJ databases">
        <title>A chromosome length genome reference of the Java medaka (oryzias javanicus).</title>
        <authorList>
            <person name="Herpin A."/>
            <person name="Takehana Y."/>
            <person name="Naruse K."/>
            <person name="Ansai S."/>
            <person name="Kawaguchi M."/>
        </authorList>
    </citation>
    <scope>NUCLEOTIDE SEQUENCE [LARGE SCALE GENOMIC DNA]</scope>
    <source>
        <strain evidence="2">RS831</strain>
        <tissue evidence="2">Whole body</tissue>
    </source>
</reference>